<organism evidence="7 8">
    <name type="scientific">Acanthaster planci</name>
    <name type="common">Crown-of-thorns starfish</name>
    <dbReference type="NCBI Taxonomy" id="133434"/>
    <lineage>
        <taxon>Eukaryota</taxon>
        <taxon>Metazoa</taxon>
        <taxon>Echinodermata</taxon>
        <taxon>Eleutherozoa</taxon>
        <taxon>Asterozoa</taxon>
        <taxon>Asteroidea</taxon>
        <taxon>Valvatacea</taxon>
        <taxon>Valvatida</taxon>
        <taxon>Acanthasteridae</taxon>
        <taxon>Acanthaster</taxon>
    </lineage>
</organism>
<evidence type="ECO:0000256" key="2">
    <source>
        <dbReference type="ARBA" id="ARBA00022692"/>
    </source>
</evidence>
<feature type="compositionally biased region" description="Low complexity" evidence="5">
    <location>
        <begin position="11"/>
        <end position="23"/>
    </location>
</feature>
<dbReference type="InterPro" id="IPR004752">
    <property type="entry name" value="AmpG_permease/AT-1"/>
</dbReference>
<dbReference type="RefSeq" id="XP_022100601.1">
    <property type="nucleotide sequence ID" value="XM_022244909.1"/>
</dbReference>
<dbReference type="SUPFAM" id="SSF103473">
    <property type="entry name" value="MFS general substrate transporter"/>
    <property type="match status" value="1"/>
</dbReference>
<feature type="transmembrane region" description="Helical" evidence="6">
    <location>
        <begin position="161"/>
        <end position="179"/>
    </location>
</feature>
<keyword evidence="7" id="KW-1185">Reference proteome</keyword>
<keyword evidence="2 6" id="KW-0812">Transmembrane</keyword>
<feature type="transmembrane region" description="Helical" evidence="6">
    <location>
        <begin position="363"/>
        <end position="386"/>
    </location>
</feature>
<keyword evidence="3 6" id="KW-1133">Transmembrane helix</keyword>
<keyword evidence="4 6" id="KW-0472">Membrane</keyword>
<sequence length="543" mass="60649">MSSRKRHPSPNNANNINFTNDINYARGGTEQNSLQADSREDMDIEMEGEGLKGDYRNIALLLLLYVLQGIPLGLAGSIPLVLQSRKVSYSMQAVFSFVYWPFSVKLIWAPIVDSLFVPRFGRRKTWLVPTQYLIGFFMLFLSSHVPTILGDIEPSENSPRVDVYFLTAVFFMLNFLAATQDIAVDGWALTMLSRRNVGYASTCNSVGQTAGYFLGNVVFLALESADFCNKYLRSEPKPHGVVTLSDFLYFWACVFLVTTTLVALFKREKPGHSSEDELSCGVFGTYQQLYKLLKLPSLKSYIAFALTYKIGFAAADAVSGLKLIEEGVPREKMALLAVPMVPLQVILPWIISKYSSGPRPLDLLVSAIPVRLLIGGIVFSSIVWWTPYVKSTTGDFPTYYYAVLIIAYGVYQIPLYCIFVSAMAFNARISDPRIGGTYMTLLNTVQNLGGNWPVTVALWLVDFLTWKSCIGGSHDKGPELDCDNKAEAKVCSEAGGHCETDVDGYYIEIVACLIIGFTWLLWRSKKVRQLQDLKEDAWKCPNE</sequence>
<feature type="transmembrane region" description="Helical" evidence="6">
    <location>
        <begin position="437"/>
        <end position="461"/>
    </location>
</feature>
<evidence type="ECO:0000256" key="5">
    <source>
        <dbReference type="SAM" id="MobiDB-lite"/>
    </source>
</evidence>
<feature type="transmembrane region" description="Helical" evidence="6">
    <location>
        <begin position="247"/>
        <end position="265"/>
    </location>
</feature>
<dbReference type="Gene3D" id="1.20.1250.20">
    <property type="entry name" value="MFS general substrate transporter like domains"/>
    <property type="match status" value="1"/>
</dbReference>
<gene>
    <name evidence="8" type="primary">LOC110984579</name>
</gene>
<accession>A0A8B7ZBJ9</accession>
<dbReference type="OMA" id="RRKSWIM"/>
<feature type="transmembrane region" description="Helical" evidence="6">
    <location>
        <begin position="94"/>
        <end position="112"/>
    </location>
</feature>
<dbReference type="Proteomes" id="UP000694845">
    <property type="component" value="Unplaced"/>
</dbReference>
<protein>
    <submittedName>
        <fullName evidence="8">Acetyl-coenzyme A transporter 1-like</fullName>
    </submittedName>
</protein>
<evidence type="ECO:0000256" key="1">
    <source>
        <dbReference type="ARBA" id="ARBA00004141"/>
    </source>
</evidence>
<feature type="transmembrane region" description="Helical" evidence="6">
    <location>
        <begin position="398"/>
        <end position="425"/>
    </location>
</feature>
<proteinExistence type="predicted"/>
<evidence type="ECO:0000256" key="4">
    <source>
        <dbReference type="ARBA" id="ARBA00023136"/>
    </source>
</evidence>
<dbReference type="FunFam" id="1.20.1250.20:FF:000814">
    <property type="entry name" value="Uncharacterized protein"/>
    <property type="match status" value="1"/>
</dbReference>
<dbReference type="AlphaFoldDB" id="A0A8B7ZBJ9"/>
<dbReference type="GeneID" id="110984579"/>
<feature type="transmembrane region" description="Helical" evidence="6">
    <location>
        <begin position="58"/>
        <end position="82"/>
    </location>
</feature>
<dbReference type="GO" id="GO:0016020">
    <property type="term" value="C:membrane"/>
    <property type="evidence" value="ECO:0007669"/>
    <property type="project" value="UniProtKB-SubCell"/>
</dbReference>
<dbReference type="PANTHER" id="PTHR12778">
    <property type="entry name" value="SOLUTE CARRIER FAMILY 33 ACETYL-COA TRANSPORTER -RELATED"/>
    <property type="match status" value="1"/>
</dbReference>
<evidence type="ECO:0000256" key="6">
    <source>
        <dbReference type="SAM" id="Phobius"/>
    </source>
</evidence>
<comment type="subcellular location">
    <subcellularLocation>
        <location evidence="1">Membrane</location>
        <topology evidence="1">Multi-pass membrane protein</topology>
    </subcellularLocation>
</comment>
<dbReference type="InterPro" id="IPR024371">
    <property type="entry name" value="AcetylCoA_trans_1-like"/>
</dbReference>
<dbReference type="PANTHER" id="PTHR12778:SF9">
    <property type="entry name" value="ACETYL-COENZYME A TRANSPORTER 1"/>
    <property type="match status" value="1"/>
</dbReference>
<name>A0A8B7ZBJ9_ACAPL</name>
<dbReference type="Pfam" id="PF13000">
    <property type="entry name" value="Acatn"/>
    <property type="match status" value="2"/>
</dbReference>
<dbReference type="OrthoDB" id="6415790at2759"/>
<dbReference type="KEGG" id="aplc:110984579"/>
<dbReference type="InterPro" id="IPR036259">
    <property type="entry name" value="MFS_trans_sf"/>
</dbReference>
<evidence type="ECO:0000313" key="7">
    <source>
        <dbReference type="Proteomes" id="UP000694845"/>
    </source>
</evidence>
<dbReference type="GO" id="GO:0035348">
    <property type="term" value="P:acetyl-CoA transmembrane transport"/>
    <property type="evidence" value="ECO:0007669"/>
    <property type="project" value="InterPro"/>
</dbReference>
<reference evidence="8" key="1">
    <citation type="submission" date="2025-08" db="UniProtKB">
        <authorList>
            <consortium name="RefSeq"/>
        </authorList>
    </citation>
    <scope>IDENTIFICATION</scope>
</reference>
<feature type="transmembrane region" description="Helical" evidence="6">
    <location>
        <begin position="505"/>
        <end position="522"/>
    </location>
</feature>
<evidence type="ECO:0000313" key="8">
    <source>
        <dbReference type="RefSeq" id="XP_022100601.1"/>
    </source>
</evidence>
<dbReference type="GO" id="GO:0008521">
    <property type="term" value="F:acetyl-CoA transmembrane transporter activity"/>
    <property type="evidence" value="ECO:0007669"/>
    <property type="project" value="InterPro"/>
</dbReference>
<feature type="transmembrane region" description="Helical" evidence="6">
    <location>
        <begin position="132"/>
        <end position="149"/>
    </location>
</feature>
<evidence type="ECO:0000256" key="3">
    <source>
        <dbReference type="ARBA" id="ARBA00022989"/>
    </source>
</evidence>
<feature type="region of interest" description="Disordered" evidence="5">
    <location>
        <begin position="1"/>
        <end position="24"/>
    </location>
</feature>